<evidence type="ECO:0000313" key="2">
    <source>
        <dbReference type="Proteomes" id="UP000054618"/>
    </source>
</evidence>
<reference evidence="1 2" key="1">
    <citation type="submission" date="2015-11" db="EMBL/GenBank/DDBJ databases">
        <title>Genomic analysis of 38 Legionella species identifies large and diverse effector repertoires.</title>
        <authorList>
            <person name="Burstein D."/>
            <person name="Amaro F."/>
            <person name="Zusman T."/>
            <person name="Lifshitz Z."/>
            <person name="Cohen O."/>
            <person name="Gilbert J.A."/>
            <person name="Pupko T."/>
            <person name="Shuman H.A."/>
            <person name="Segal G."/>
        </authorList>
    </citation>
    <scope>NUCLEOTIDE SEQUENCE [LARGE SCALE GENOMIC DNA]</scope>
    <source>
        <strain evidence="1 2">CDC#1442-AUS-E</strain>
    </source>
</reference>
<comment type="caution">
    <text evidence="1">The sequence shown here is derived from an EMBL/GenBank/DDBJ whole genome shotgun (WGS) entry which is preliminary data.</text>
</comment>
<protein>
    <submittedName>
        <fullName evidence="1">Uncharacterized protein</fullName>
    </submittedName>
</protein>
<dbReference type="RefSeq" id="WP_058508512.1">
    <property type="nucleotide sequence ID" value="NZ_CAAAIK010000048.1"/>
</dbReference>
<dbReference type="OrthoDB" id="5630673at2"/>
<keyword evidence="2" id="KW-1185">Reference proteome</keyword>
<gene>
    <name evidence="1" type="ORF">Lqui_2433</name>
</gene>
<name>A0A0W0XTD2_9GAMM</name>
<dbReference type="AlphaFoldDB" id="A0A0W0XTD2"/>
<accession>A0A0W0XTD2</accession>
<dbReference type="EMBL" id="LNYS01000020">
    <property type="protein sequence ID" value="KTD47507.1"/>
    <property type="molecule type" value="Genomic_DNA"/>
</dbReference>
<organism evidence="1 2">
    <name type="scientific">Legionella quinlivanii</name>
    <dbReference type="NCBI Taxonomy" id="45073"/>
    <lineage>
        <taxon>Bacteria</taxon>
        <taxon>Pseudomonadati</taxon>
        <taxon>Pseudomonadota</taxon>
        <taxon>Gammaproteobacteria</taxon>
        <taxon>Legionellales</taxon>
        <taxon>Legionellaceae</taxon>
        <taxon>Legionella</taxon>
    </lineage>
</organism>
<dbReference type="PATRIC" id="fig|45073.5.peg.2572"/>
<dbReference type="Proteomes" id="UP000054618">
    <property type="component" value="Unassembled WGS sequence"/>
</dbReference>
<evidence type="ECO:0000313" key="1">
    <source>
        <dbReference type="EMBL" id="KTD47507.1"/>
    </source>
</evidence>
<proteinExistence type="predicted"/>
<sequence>MNDGQQDDNVNEKQLIYPESLAPSKELLERSEKQQYIAYGYDRDADLYYFTPYEGKQSLSELGRKIFFVHRRHFCLDARELFQMTLEMTNGEDAYVFHEGTKQLYYSSNQCLEEVPIVNQSKLTRELQKICGRDQFYYTFLTFEQINQVITSNGGHNPDAFNSVSNGKDKMKRASLLLNDLFPPAVEPTSSLEEEINLEKLFFECT</sequence>